<dbReference type="InterPro" id="IPR002347">
    <property type="entry name" value="SDR_fam"/>
</dbReference>
<accession>A4A2B8</accession>
<gene>
    <name evidence="3" type="primary">fabG</name>
    <name evidence="3" type="ORF">DSM3645_25659</name>
</gene>
<dbReference type="InterPro" id="IPR036291">
    <property type="entry name" value="NAD(P)-bd_dom_sf"/>
</dbReference>
<evidence type="ECO:0000313" key="3">
    <source>
        <dbReference type="EMBL" id="EAQ77084.1"/>
    </source>
</evidence>
<dbReference type="GO" id="GO:0004316">
    <property type="term" value="F:3-oxoacyl-[acyl-carrier-protein] reductase (NADPH) activity"/>
    <property type="evidence" value="ECO:0007669"/>
    <property type="project" value="UniProtKB-EC"/>
</dbReference>
<dbReference type="EC" id="1.1.1.100" evidence="3"/>
<dbReference type="Pfam" id="PF13561">
    <property type="entry name" value="adh_short_C2"/>
    <property type="match status" value="1"/>
</dbReference>
<dbReference type="PROSITE" id="PS00061">
    <property type="entry name" value="ADH_SHORT"/>
    <property type="match status" value="1"/>
</dbReference>
<dbReference type="EMBL" id="AANZ01000043">
    <property type="protein sequence ID" value="EAQ77084.1"/>
    <property type="molecule type" value="Genomic_DNA"/>
</dbReference>
<protein>
    <submittedName>
        <fullName evidence="3">3-ketoacyl-(Acyl-carrier-protein) reductase</fullName>
        <ecNumber evidence="3">1.1.1.100</ecNumber>
    </submittedName>
</protein>
<name>A4A2B8_9BACT</name>
<dbReference type="OrthoDB" id="9803333at2"/>
<reference evidence="3 4" key="1">
    <citation type="submission" date="2006-02" db="EMBL/GenBank/DDBJ databases">
        <authorList>
            <person name="Amann R."/>
            <person name="Ferriera S."/>
            <person name="Johnson J."/>
            <person name="Kravitz S."/>
            <person name="Halpern A."/>
            <person name="Remington K."/>
            <person name="Beeson K."/>
            <person name="Tran B."/>
            <person name="Rogers Y.-H."/>
            <person name="Friedman R."/>
            <person name="Venter J.C."/>
        </authorList>
    </citation>
    <scope>NUCLEOTIDE SEQUENCE [LARGE SCALE GENOMIC DNA]</scope>
    <source>
        <strain evidence="3 4">DSM 3645</strain>
    </source>
</reference>
<evidence type="ECO:0000256" key="2">
    <source>
        <dbReference type="ARBA" id="ARBA00023002"/>
    </source>
</evidence>
<dbReference type="STRING" id="314230.DSM3645_25659"/>
<keyword evidence="2 3" id="KW-0560">Oxidoreductase</keyword>
<dbReference type="CDD" id="cd05337">
    <property type="entry name" value="BKR_1_SDR_c"/>
    <property type="match status" value="1"/>
</dbReference>
<evidence type="ECO:0000256" key="1">
    <source>
        <dbReference type="ARBA" id="ARBA00006484"/>
    </source>
</evidence>
<comment type="caution">
    <text evidence="3">The sequence shown here is derived from an EMBL/GenBank/DDBJ whole genome shotgun (WGS) entry which is preliminary data.</text>
</comment>
<dbReference type="RefSeq" id="WP_002653026.1">
    <property type="nucleotide sequence ID" value="NZ_CH672376.1"/>
</dbReference>
<dbReference type="PANTHER" id="PTHR43639">
    <property type="entry name" value="OXIDOREDUCTASE, SHORT-CHAIN DEHYDROGENASE/REDUCTASE FAMILY (AFU_ORTHOLOGUE AFUA_5G02870)"/>
    <property type="match status" value="1"/>
</dbReference>
<dbReference type="SUPFAM" id="SSF51735">
    <property type="entry name" value="NAD(P)-binding Rossmann-fold domains"/>
    <property type="match status" value="1"/>
</dbReference>
<proteinExistence type="inferred from homology"/>
<sequence>MSKSLPVAVVTGSSRGIGRAIATALAADGFAVTINYNSRRDAADEVVAEIEAAGGRAIAVGASVAEPAGRTALLEQTLAAFGRLDLLVNNAGITSPGRKDLLEATEENWDLVFGTNLKGPFFLSQSAALSMIDQIGAKQIPSGKIINISSLSSYAVSANRADYCMAKAGLQMMTWLLAERLADDGIQVFEICPGVIASDMTAPVKEKYDQLIAEGMTPIRRWGQPEDVAKAILAIARDLFPFSTGERINVDGGFHLRKL</sequence>
<dbReference type="FunFam" id="3.40.50.720:FF:000173">
    <property type="entry name" value="3-oxoacyl-[acyl-carrier protein] reductase"/>
    <property type="match status" value="1"/>
</dbReference>
<dbReference type="Proteomes" id="UP000004358">
    <property type="component" value="Unassembled WGS sequence"/>
</dbReference>
<dbReference type="AlphaFoldDB" id="A4A2B8"/>
<dbReference type="NCBIfam" id="NF009386">
    <property type="entry name" value="PRK12745.1"/>
    <property type="match status" value="1"/>
</dbReference>
<evidence type="ECO:0000313" key="4">
    <source>
        <dbReference type="Proteomes" id="UP000004358"/>
    </source>
</evidence>
<dbReference type="HOGENOM" id="CLU_010194_1_3_0"/>
<comment type="similarity">
    <text evidence="1">Belongs to the short-chain dehydrogenases/reductases (SDR) family.</text>
</comment>
<dbReference type="PRINTS" id="PR00080">
    <property type="entry name" value="SDRFAMILY"/>
</dbReference>
<dbReference type="Gene3D" id="3.40.50.720">
    <property type="entry name" value="NAD(P)-binding Rossmann-like Domain"/>
    <property type="match status" value="1"/>
</dbReference>
<dbReference type="PANTHER" id="PTHR43639:SF1">
    <property type="entry name" value="SHORT-CHAIN DEHYDROGENASE_REDUCTASE FAMILY PROTEIN"/>
    <property type="match status" value="1"/>
</dbReference>
<dbReference type="eggNOG" id="COG1028">
    <property type="taxonomic scope" value="Bacteria"/>
</dbReference>
<dbReference type="PRINTS" id="PR00081">
    <property type="entry name" value="GDHRDH"/>
</dbReference>
<organism evidence="3 4">
    <name type="scientific">Blastopirellula marina DSM 3645</name>
    <dbReference type="NCBI Taxonomy" id="314230"/>
    <lineage>
        <taxon>Bacteria</taxon>
        <taxon>Pseudomonadati</taxon>
        <taxon>Planctomycetota</taxon>
        <taxon>Planctomycetia</taxon>
        <taxon>Pirellulales</taxon>
        <taxon>Pirellulaceae</taxon>
        <taxon>Blastopirellula</taxon>
    </lineage>
</organism>
<dbReference type="InterPro" id="IPR020904">
    <property type="entry name" value="Sc_DH/Rdtase_CS"/>
</dbReference>